<keyword evidence="2" id="KW-0677">Repeat</keyword>
<dbReference type="InterPro" id="IPR019775">
    <property type="entry name" value="WD40_repeat_CS"/>
</dbReference>
<sequence length="1529" mass="173199">MIDQLITALSKEVEMSAEEIADTIWLALQMQKFQPESVSFDLNLRTEDEREINNQESQSSQGTLPKSKPEISELEETPNQSLEEQKAGIYPRNGQGASKSSDLSFKVPDAPSLREPLTLARALKPLMRRIPSGRELVLDEAATIQRIADEGLWIPVLRPAVEPWLDLELVVDEAISMQIWRHTIRELERLLKNYGIFRDVRVWGLITDENEQVQIRRGIAATARSQTPRSPKELIDPSGRRLVLLVSDCVSSVWRNGAVTPVLELWAKQGSMAIVQMLPKWLWKRTALGRASEVRLQGLTPGACNQKLIAKEVSFWDELDEETGVKVPVFTLEQDKVATWAQMLSGKGSIWTQGYVFKLNATPVDQEISLFITHGNLSAEQRVQAFRVTASPMARKLAGLLASAPVISLSIVRLIRETLLKDAQQVHVAEVFLGGLLKPLSEINADINPDYVQYEFMDGLRELLIDSVPSKYVLNVVDEVSKYVAKKAGLSLETFAAVLKNPQQLGDSEIAEQVGCFATVTALVLRCLGGEYVKVAKELESYNRLDSQENTQAYLDSLPNIQYQIGGCLPSDSSSYIKRKVDDKFYNAVKAGRLCSISASIQMGKSSLILQIIKRLKKERFVCAVIDLTLIGSNKINFYDFCYLLIYMLVRDFNLSNTINLKDWWEENKEWQSAGMIFSSFIEDILLKQVNSQIIIFIDELDWLIDTGLIEDFLMLLRGLYESQKYKSRNNTYYCNFVLSGIFTPSDLHSIENPHTSPFNIDVRTKLEAFSYEEALPLARGLAERTNNPQELLKKILEWTGGQPFLTQKLCQLVKESEEYVADGNKKAWLDNLVKTKIIERWEEQDSPQHLLTIENRILNSKNASEILKLYQLILQEEYTTPSRKVIQELILTGLVIRQEEVLRVANRIYAEVFNQNWIEQSLAILSSVTLNSNQEINYTQLRNLLAENQWREADEETFRLMLKATNREKEGTLDYQAIKNAPCIVLNAIDKLWINASKGRFGFSIQLQKWQEAGGKANKETEYKLGKDIGWYVNNEWLSDISKFTFDLSAPIGHLPVKWTFYLGGIFPRRQESVVFSDFANRLLECNINNLEIGSQITQSKIETSLQNFEFETVYEHLKQILHRVENGQQTDEDITFLRQLLLAGDRQIVQQLGKYNVNIGEGKEIHIGDRIYQQWDEQAIQALVKAIQKVTWLCVANLTENDYTQVESQSTGIGIIDILAKNLTDFSQQSVMRYGLKLAFSPNSNQEYFISGGNQVIKRWQTNTREILQEISVPFSPTGIFDLWLTSVAISPDGQLIAACKAYQINIWRLGTSNVLHSFGKTFLSNFLDVFGFDSITFSPNGKILAANDNQDIKLWDVESGKEIAKLSGHSDKVTCVAFNPTNGRILASCSYDKTIKLWDIDSKRCLGTLSAHRDAVYTLAFSPDGEILASGSNDNTIKLWHLNTGETPQTLRQHSDAVTCLVFNPDGKTLVSGSNDETIVEWEITKKESKILPERHRRGVTSIAFSPDGETLISGGRDQTIKVWRR</sequence>
<dbReference type="PROSITE" id="PS00678">
    <property type="entry name" value="WD_REPEATS_1"/>
    <property type="match status" value="1"/>
</dbReference>
<dbReference type="PRINTS" id="PR00320">
    <property type="entry name" value="GPROTEINBRPT"/>
</dbReference>
<dbReference type="Gene3D" id="1.25.40.620">
    <property type="match status" value="1"/>
</dbReference>
<evidence type="ECO:0000256" key="4">
    <source>
        <dbReference type="SAM" id="MobiDB-lite"/>
    </source>
</evidence>
<dbReference type="InterPro" id="IPR008629">
    <property type="entry name" value="GUN4-like"/>
</dbReference>
<dbReference type="InterPro" id="IPR047738">
    <property type="entry name" value="SAV_2336-like_N"/>
</dbReference>
<dbReference type="RefSeq" id="WP_084763081.1">
    <property type="nucleotide sequence ID" value="NZ_JACJTA010000062.1"/>
</dbReference>
<comment type="caution">
    <text evidence="7">The sequence shown here is derived from an EMBL/GenBank/DDBJ whole genome shotgun (WGS) entry which is preliminary data.</text>
</comment>
<dbReference type="InterPro" id="IPR020472">
    <property type="entry name" value="WD40_PAC1"/>
</dbReference>
<dbReference type="PROSITE" id="PS50294">
    <property type="entry name" value="WD_REPEATS_REGION"/>
    <property type="match status" value="4"/>
</dbReference>
<dbReference type="InterPro" id="IPR011047">
    <property type="entry name" value="Quinoprotein_ADH-like_sf"/>
</dbReference>
<dbReference type="CDD" id="cd00200">
    <property type="entry name" value="WD40"/>
    <property type="match status" value="1"/>
</dbReference>
<dbReference type="PANTHER" id="PTHR44129">
    <property type="entry name" value="WD REPEAT-CONTAINING PROTEIN POP1"/>
    <property type="match status" value="1"/>
</dbReference>
<dbReference type="InterPro" id="IPR015943">
    <property type="entry name" value="WD40/YVTN_repeat-like_dom_sf"/>
</dbReference>
<feature type="compositionally biased region" description="Polar residues" evidence="4">
    <location>
        <begin position="54"/>
        <end position="64"/>
    </location>
</feature>
<proteinExistence type="predicted"/>
<dbReference type="NCBIfam" id="NF041121">
    <property type="entry name" value="SAV_2336_NTERM"/>
    <property type="match status" value="1"/>
</dbReference>
<evidence type="ECO:0000256" key="2">
    <source>
        <dbReference type="ARBA" id="ARBA00022737"/>
    </source>
</evidence>
<keyword evidence="1 3" id="KW-0853">WD repeat</keyword>
<dbReference type="SUPFAM" id="SSF140869">
    <property type="entry name" value="GUN4-like"/>
    <property type="match status" value="1"/>
</dbReference>
<dbReference type="InterPro" id="IPR001680">
    <property type="entry name" value="WD40_rpt"/>
</dbReference>
<evidence type="ECO:0000313" key="7">
    <source>
        <dbReference type="EMBL" id="MBD2607387.1"/>
    </source>
</evidence>
<feature type="repeat" description="WD" evidence="3">
    <location>
        <begin position="1454"/>
        <end position="1495"/>
    </location>
</feature>
<keyword evidence="8" id="KW-1185">Reference proteome</keyword>
<dbReference type="SMART" id="SM00320">
    <property type="entry name" value="WD40"/>
    <property type="match status" value="7"/>
</dbReference>
<dbReference type="Pfam" id="PF05419">
    <property type="entry name" value="GUN4"/>
    <property type="match status" value="1"/>
</dbReference>
<dbReference type="Gene3D" id="3.40.50.300">
    <property type="entry name" value="P-loop containing nucleotide triphosphate hydrolases"/>
    <property type="match status" value="1"/>
</dbReference>
<dbReference type="Pfam" id="PF00400">
    <property type="entry name" value="WD40"/>
    <property type="match status" value="4"/>
</dbReference>
<feature type="repeat" description="WD" evidence="3">
    <location>
        <begin position="1412"/>
        <end position="1453"/>
    </location>
</feature>
<feature type="region of interest" description="Disordered" evidence="4">
    <location>
        <begin position="50"/>
        <end position="107"/>
    </location>
</feature>
<name>A0ABR8GW23_9CYAN</name>
<dbReference type="Gene3D" id="1.10.10.1770">
    <property type="entry name" value="Gun4-like"/>
    <property type="match status" value="1"/>
</dbReference>
<evidence type="ECO:0000256" key="1">
    <source>
        <dbReference type="ARBA" id="ARBA00022574"/>
    </source>
</evidence>
<dbReference type="InterPro" id="IPR027417">
    <property type="entry name" value="P-loop_NTPase"/>
</dbReference>
<dbReference type="Pfam" id="PF19954">
    <property type="entry name" value="EAD10"/>
    <property type="match status" value="1"/>
</dbReference>
<evidence type="ECO:0000259" key="5">
    <source>
        <dbReference type="Pfam" id="PF05419"/>
    </source>
</evidence>
<dbReference type="InterPro" id="IPR050349">
    <property type="entry name" value="WD_LIS1/nudF_dynein_reg"/>
</dbReference>
<dbReference type="InterPro" id="IPR045429">
    <property type="entry name" value="EAD10"/>
</dbReference>
<accession>A0ABR8GW23</accession>
<feature type="repeat" description="WD" evidence="3">
    <location>
        <begin position="1369"/>
        <end position="1411"/>
    </location>
</feature>
<dbReference type="CDD" id="cd16383">
    <property type="entry name" value="GUN4"/>
    <property type="match status" value="1"/>
</dbReference>
<feature type="domain" description="GUN4-like" evidence="5">
    <location>
        <begin position="933"/>
        <end position="1058"/>
    </location>
</feature>
<protein>
    <submittedName>
        <fullName evidence="7">GUN4 domain-containing protein</fullName>
    </submittedName>
</protein>
<dbReference type="Gene3D" id="2.130.10.10">
    <property type="entry name" value="YVTN repeat-like/Quinoprotein amine dehydrogenase"/>
    <property type="match status" value="2"/>
</dbReference>
<organism evidence="7 8">
    <name type="scientific">Scytonema hofmannii FACHB-248</name>
    <dbReference type="NCBI Taxonomy" id="1842502"/>
    <lineage>
        <taxon>Bacteria</taxon>
        <taxon>Bacillati</taxon>
        <taxon>Cyanobacteriota</taxon>
        <taxon>Cyanophyceae</taxon>
        <taxon>Nostocales</taxon>
        <taxon>Scytonemataceae</taxon>
        <taxon>Scytonema</taxon>
    </lineage>
</organism>
<dbReference type="PROSITE" id="PS50082">
    <property type="entry name" value="WD_REPEATS_2"/>
    <property type="match status" value="5"/>
</dbReference>
<evidence type="ECO:0000259" key="6">
    <source>
        <dbReference type="Pfam" id="PF19954"/>
    </source>
</evidence>
<feature type="repeat" description="WD" evidence="3">
    <location>
        <begin position="1337"/>
        <end position="1368"/>
    </location>
</feature>
<feature type="domain" description="Effector-associated" evidence="6">
    <location>
        <begin position="1116"/>
        <end position="1189"/>
    </location>
</feature>
<dbReference type="Proteomes" id="UP000660380">
    <property type="component" value="Unassembled WGS sequence"/>
</dbReference>
<dbReference type="EMBL" id="JACJTA010000062">
    <property type="protein sequence ID" value="MBD2607387.1"/>
    <property type="molecule type" value="Genomic_DNA"/>
</dbReference>
<evidence type="ECO:0000313" key="8">
    <source>
        <dbReference type="Proteomes" id="UP000660380"/>
    </source>
</evidence>
<gene>
    <name evidence="7" type="ORF">H6G81_23385</name>
</gene>
<reference evidence="7 8" key="1">
    <citation type="journal article" date="2020" name="ISME J.">
        <title>Comparative genomics reveals insights into cyanobacterial evolution and habitat adaptation.</title>
        <authorList>
            <person name="Chen M.Y."/>
            <person name="Teng W.K."/>
            <person name="Zhao L."/>
            <person name="Hu C.X."/>
            <person name="Zhou Y.K."/>
            <person name="Han B.P."/>
            <person name="Song L.R."/>
            <person name="Shu W.S."/>
        </authorList>
    </citation>
    <scope>NUCLEOTIDE SEQUENCE [LARGE SCALE GENOMIC DNA]</scope>
    <source>
        <strain evidence="7 8">FACHB-248</strain>
    </source>
</reference>
<dbReference type="SUPFAM" id="SSF52540">
    <property type="entry name" value="P-loop containing nucleoside triphosphate hydrolases"/>
    <property type="match status" value="1"/>
</dbReference>
<evidence type="ECO:0000256" key="3">
    <source>
        <dbReference type="PROSITE-ProRule" id="PRU00221"/>
    </source>
</evidence>
<feature type="repeat" description="WD" evidence="3">
    <location>
        <begin position="1496"/>
        <end position="1529"/>
    </location>
</feature>
<dbReference type="SUPFAM" id="SSF50998">
    <property type="entry name" value="Quinoprotein alcohol dehydrogenase-like"/>
    <property type="match status" value="1"/>
</dbReference>
<dbReference type="InterPro" id="IPR037215">
    <property type="entry name" value="GUN4-like_sf"/>
</dbReference>
<dbReference type="Pfam" id="PF14516">
    <property type="entry name" value="AAA_35"/>
    <property type="match status" value="1"/>
</dbReference>